<accession>A0A150U1S4</accession>
<dbReference type="InterPro" id="IPR010982">
    <property type="entry name" value="Lambda_DNA-bd_dom_sf"/>
</dbReference>
<evidence type="ECO:0000313" key="3">
    <source>
        <dbReference type="Proteomes" id="UP000075502"/>
    </source>
</evidence>
<dbReference type="Proteomes" id="UP000075502">
    <property type="component" value="Unassembled WGS sequence"/>
</dbReference>
<dbReference type="SUPFAM" id="SSF47413">
    <property type="entry name" value="lambda repressor-like DNA-binding domains"/>
    <property type="match status" value="1"/>
</dbReference>
<dbReference type="CDD" id="cd00093">
    <property type="entry name" value="HTH_XRE"/>
    <property type="match status" value="1"/>
</dbReference>
<dbReference type="InterPro" id="IPR001387">
    <property type="entry name" value="Cro/C1-type_HTH"/>
</dbReference>
<comment type="caution">
    <text evidence="2">The sequence shown here is derived from an EMBL/GenBank/DDBJ whole genome shotgun (WGS) entry which is preliminary data.</text>
</comment>
<feature type="domain" description="HTH cro/C1-type" evidence="1">
    <location>
        <begin position="4"/>
        <end position="42"/>
    </location>
</feature>
<evidence type="ECO:0000259" key="1">
    <source>
        <dbReference type="PROSITE" id="PS50943"/>
    </source>
</evidence>
<name>A0A150U1S4_SORCE</name>
<dbReference type="GO" id="GO:0003677">
    <property type="term" value="F:DNA binding"/>
    <property type="evidence" value="ECO:0007669"/>
    <property type="project" value="InterPro"/>
</dbReference>
<evidence type="ECO:0000313" key="2">
    <source>
        <dbReference type="EMBL" id="KYG10915.1"/>
    </source>
</evidence>
<reference evidence="2 3" key="1">
    <citation type="submission" date="2014-02" db="EMBL/GenBank/DDBJ databases">
        <title>The small core and large imbalanced accessory genome model reveals a collaborative survival strategy of Sorangium cellulosum strains in nature.</title>
        <authorList>
            <person name="Han K."/>
            <person name="Peng R."/>
            <person name="Blom J."/>
            <person name="Li Y.-Z."/>
        </authorList>
    </citation>
    <scope>NUCLEOTIDE SEQUENCE [LARGE SCALE GENOMIC DNA]</scope>
    <source>
        <strain evidence="2 3">So0007-03</strain>
    </source>
</reference>
<dbReference type="PROSITE" id="PS50943">
    <property type="entry name" value="HTH_CROC1"/>
    <property type="match status" value="1"/>
</dbReference>
<gene>
    <name evidence="2" type="ORF">BE21_09500</name>
</gene>
<dbReference type="EMBL" id="JEME01000183">
    <property type="protein sequence ID" value="KYG10915.1"/>
    <property type="molecule type" value="Genomic_DNA"/>
</dbReference>
<dbReference type="AlphaFoldDB" id="A0A150U1S4"/>
<organism evidence="2 3">
    <name type="scientific">Sorangium cellulosum</name>
    <name type="common">Polyangium cellulosum</name>
    <dbReference type="NCBI Taxonomy" id="56"/>
    <lineage>
        <taxon>Bacteria</taxon>
        <taxon>Pseudomonadati</taxon>
        <taxon>Myxococcota</taxon>
        <taxon>Polyangia</taxon>
        <taxon>Polyangiales</taxon>
        <taxon>Polyangiaceae</taxon>
        <taxon>Sorangium</taxon>
    </lineage>
</organism>
<proteinExistence type="predicted"/>
<dbReference type="Pfam" id="PF01381">
    <property type="entry name" value="HTH_3"/>
    <property type="match status" value="1"/>
</dbReference>
<protein>
    <recommendedName>
        <fullName evidence="1">HTH cro/C1-type domain-containing protein</fullName>
    </recommendedName>
</protein>
<sequence>MEGRAQLSRGYVSRIIRGERARLSPDMLRRIADALEVSYEWLATGRGSNEDGGVEGPIGAPKPLHPLEAALAYHRGKWSAPAVAAARVLAKSSEVVDLEPPGWADVLDQIDAALLKIKFPSRQPQE</sequence>
<dbReference type="Gene3D" id="1.10.260.40">
    <property type="entry name" value="lambda repressor-like DNA-binding domains"/>
    <property type="match status" value="1"/>
</dbReference>